<evidence type="ECO:0000313" key="2">
    <source>
        <dbReference type="EMBL" id="KOM52566.1"/>
    </source>
</evidence>
<evidence type="ECO:0000256" key="1">
    <source>
        <dbReference type="SAM" id="MobiDB-lite"/>
    </source>
</evidence>
<protein>
    <submittedName>
        <fullName evidence="2">Uncharacterized protein</fullName>
    </submittedName>
</protein>
<dbReference type="EMBL" id="CM003379">
    <property type="protein sequence ID" value="KOM52566.1"/>
    <property type="molecule type" value="Genomic_DNA"/>
</dbReference>
<organism evidence="2 3">
    <name type="scientific">Phaseolus angularis</name>
    <name type="common">Azuki bean</name>
    <name type="synonym">Vigna angularis</name>
    <dbReference type="NCBI Taxonomy" id="3914"/>
    <lineage>
        <taxon>Eukaryota</taxon>
        <taxon>Viridiplantae</taxon>
        <taxon>Streptophyta</taxon>
        <taxon>Embryophyta</taxon>
        <taxon>Tracheophyta</taxon>
        <taxon>Spermatophyta</taxon>
        <taxon>Magnoliopsida</taxon>
        <taxon>eudicotyledons</taxon>
        <taxon>Gunneridae</taxon>
        <taxon>Pentapetalae</taxon>
        <taxon>rosids</taxon>
        <taxon>fabids</taxon>
        <taxon>Fabales</taxon>
        <taxon>Fabaceae</taxon>
        <taxon>Papilionoideae</taxon>
        <taxon>50 kb inversion clade</taxon>
        <taxon>NPAAA clade</taxon>
        <taxon>indigoferoid/millettioid clade</taxon>
        <taxon>Phaseoleae</taxon>
        <taxon>Vigna</taxon>
    </lineage>
</organism>
<gene>
    <name evidence="2" type="ORF">LR48_Vigan09g122500</name>
</gene>
<dbReference type="Proteomes" id="UP000053144">
    <property type="component" value="Chromosome 9"/>
</dbReference>
<dbReference type="AlphaFoldDB" id="A0A0L9VBX8"/>
<accession>A0A0L9VBX8</accession>
<feature type="compositionally biased region" description="Basic and acidic residues" evidence="1">
    <location>
        <begin position="71"/>
        <end position="84"/>
    </location>
</feature>
<sequence>MSGSSSWWVVGLSTLECFTHQGNHHHHLHKVKWGAAEVQGGLGLQVVGEIDSRGVLGAASGGVKSFTANLLEKDPRKSSRETRARPNGARPNSGRPISERSVIVLSVRPNRPNWNVRPYSAQPRIEYEAFGFGVIKIMSVRLYLLSSDSDPDHSVNLECSVLSISDCERSALI</sequence>
<evidence type="ECO:0000313" key="3">
    <source>
        <dbReference type="Proteomes" id="UP000053144"/>
    </source>
</evidence>
<reference evidence="3" key="1">
    <citation type="journal article" date="2015" name="Proc. Natl. Acad. Sci. U.S.A.">
        <title>Genome sequencing of adzuki bean (Vigna angularis) provides insight into high starch and low fat accumulation and domestication.</title>
        <authorList>
            <person name="Yang K."/>
            <person name="Tian Z."/>
            <person name="Chen C."/>
            <person name="Luo L."/>
            <person name="Zhao B."/>
            <person name="Wang Z."/>
            <person name="Yu L."/>
            <person name="Li Y."/>
            <person name="Sun Y."/>
            <person name="Li W."/>
            <person name="Chen Y."/>
            <person name="Li Y."/>
            <person name="Zhang Y."/>
            <person name="Ai D."/>
            <person name="Zhao J."/>
            <person name="Shang C."/>
            <person name="Ma Y."/>
            <person name="Wu B."/>
            <person name="Wang M."/>
            <person name="Gao L."/>
            <person name="Sun D."/>
            <person name="Zhang P."/>
            <person name="Guo F."/>
            <person name="Wang W."/>
            <person name="Li Y."/>
            <person name="Wang J."/>
            <person name="Varshney R.K."/>
            <person name="Wang J."/>
            <person name="Ling H.Q."/>
            <person name="Wan P."/>
        </authorList>
    </citation>
    <scope>NUCLEOTIDE SEQUENCE</scope>
    <source>
        <strain evidence="3">cv. Jingnong 6</strain>
    </source>
</reference>
<name>A0A0L9VBX8_PHAAN</name>
<feature type="region of interest" description="Disordered" evidence="1">
    <location>
        <begin position="70"/>
        <end position="96"/>
    </location>
</feature>
<dbReference type="Gramene" id="KOM52566">
    <property type="protein sequence ID" value="KOM52566"/>
    <property type="gene ID" value="LR48_Vigan09g122500"/>
</dbReference>
<proteinExistence type="predicted"/>